<dbReference type="Proteomes" id="UP000284706">
    <property type="component" value="Unassembled WGS sequence"/>
</dbReference>
<keyword evidence="3" id="KW-1185">Reference proteome</keyword>
<dbReference type="AlphaFoldDB" id="A0A409WUN9"/>
<accession>A0A409WUN9</accession>
<feature type="region of interest" description="Disordered" evidence="1">
    <location>
        <begin position="77"/>
        <end position="162"/>
    </location>
</feature>
<name>A0A409WUN9_9AGAR</name>
<evidence type="ECO:0000313" key="3">
    <source>
        <dbReference type="Proteomes" id="UP000284706"/>
    </source>
</evidence>
<dbReference type="EMBL" id="NHYE01004780">
    <property type="protein sequence ID" value="PPQ82189.1"/>
    <property type="molecule type" value="Genomic_DNA"/>
</dbReference>
<feature type="compositionally biased region" description="Basic and acidic residues" evidence="1">
    <location>
        <begin position="97"/>
        <end position="119"/>
    </location>
</feature>
<evidence type="ECO:0000313" key="2">
    <source>
        <dbReference type="EMBL" id="PPQ82189.1"/>
    </source>
</evidence>
<evidence type="ECO:0000256" key="1">
    <source>
        <dbReference type="SAM" id="MobiDB-lite"/>
    </source>
</evidence>
<reference evidence="2 3" key="1">
    <citation type="journal article" date="2018" name="Evol. Lett.">
        <title>Horizontal gene cluster transfer increased hallucinogenic mushroom diversity.</title>
        <authorList>
            <person name="Reynolds H.T."/>
            <person name="Vijayakumar V."/>
            <person name="Gluck-Thaler E."/>
            <person name="Korotkin H.B."/>
            <person name="Matheny P.B."/>
            <person name="Slot J.C."/>
        </authorList>
    </citation>
    <scope>NUCLEOTIDE SEQUENCE [LARGE SCALE GENOMIC DNA]</scope>
    <source>
        <strain evidence="2 3">SRW20</strain>
    </source>
</reference>
<comment type="caution">
    <text evidence="2">The sequence shown here is derived from an EMBL/GenBank/DDBJ whole genome shotgun (WGS) entry which is preliminary data.</text>
</comment>
<protein>
    <submittedName>
        <fullName evidence="2">Uncharacterized protein</fullName>
    </submittedName>
</protein>
<proteinExistence type="predicted"/>
<gene>
    <name evidence="2" type="ORF">CVT26_009428</name>
</gene>
<dbReference type="InParanoid" id="A0A409WUN9"/>
<organism evidence="2 3">
    <name type="scientific">Gymnopilus dilepis</name>
    <dbReference type="NCBI Taxonomy" id="231916"/>
    <lineage>
        <taxon>Eukaryota</taxon>
        <taxon>Fungi</taxon>
        <taxon>Dikarya</taxon>
        <taxon>Basidiomycota</taxon>
        <taxon>Agaricomycotina</taxon>
        <taxon>Agaricomycetes</taxon>
        <taxon>Agaricomycetidae</taxon>
        <taxon>Agaricales</taxon>
        <taxon>Agaricineae</taxon>
        <taxon>Hymenogastraceae</taxon>
        <taxon>Gymnopilus</taxon>
    </lineage>
</organism>
<sequence length="198" mass="22199">MVSQLISHLISHRSLLYDLDADVDIPSRGQGSVERIDARNQVFQDLPDKAEGTKLREGMAGGWRLGAAAASFNGELGQGLRRRGQPEPNPTAASRLPPREHQSRRCVANRREARDERTNARSGMPEGRFERGQVLRQRRQPEPSGAREPVQARYPPWTTIPELSPVDLATPLPQSMHGALARRIFAPSSLHPRNRQRR</sequence>